<evidence type="ECO:0000256" key="7">
    <source>
        <dbReference type="ARBA" id="ARBA00049929"/>
    </source>
</evidence>
<keyword evidence="11" id="KW-1185">Reference proteome</keyword>
<gene>
    <name evidence="8" type="primary">trpS</name>
    <name evidence="10" type="ORF">THERMOS_112</name>
</gene>
<evidence type="ECO:0000256" key="9">
    <source>
        <dbReference type="RuleBase" id="RU363036"/>
    </source>
</evidence>
<keyword evidence="3 8" id="KW-0547">Nucleotide-binding</keyword>
<dbReference type="Proteomes" id="UP000643672">
    <property type="component" value="Unassembled WGS sequence"/>
</dbReference>
<evidence type="ECO:0000313" key="11">
    <source>
        <dbReference type="Proteomes" id="UP000643672"/>
    </source>
</evidence>
<accession>A0A8H8XBH1</accession>
<name>A0A8H8XBH1_9GAMM</name>
<dbReference type="InterPro" id="IPR002306">
    <property type="entry name" value="Trp-tRNA-ligase"/>
</dbReference>
<evidence type="ECO:0000256" key="2">
    <source>
        <dbReference type="ARBA" id="ARBA00022598"/>
    </source>
</evidence>
<evidence type="ECO:0000256" key="4">
    <source>
        <dbReference type="ARBA" id="ARBA00022840"/>
    </source>
</evidence>
<comment type="subcellular location">
    <subcellularLocation>
        <location evidence="8">Cytoplasm</location>
    </subcellularLocation>
</comment>
<comment type="catalytic activity">
    <reaction evidence="7 8">
        <text>tRNA(Trp) + L-tryptophan + ATP = L-tryptophyl-tRNA(Trp) + AMP + diphosphate + H(+)</text>
        <dbReference type="Rhea" id="RHEA:24080"/>
        <dbReference type="Rhea" id="RHEA-COMP:9671"/>
        <dbReference type="Rhea" id="RHEA-COMP:9705"/>
        <dbReference type="ChEBI" id="CHEBI:15378"/>
        <dbReference type="ChEBI" id="CHEBI:30616"/>
        <dbReference type="ChEBI" id="CHEBI:33019"/>
        <dbReference type="ChEBI" id="CHEBI:57912"/>
        <dbReference type="ChEBI" id="CHEBI:78442"/>
        <dbReference type="ChEBI" id="CHEBI:78535"/>
        <dbReference type="ChEBI" id="CHEBI:456215"/>
        <dbReference type="EC" id="6.1.1.2"/>
    </reaction>
</comment>
<feature type="binding site" evidence="8">
    <location>
        <begin position="10"/>
        <end position="12"/>
    </location>
    <ligand>
        <name>ATP</name>
        <dbReference type="ChEBI" id="CHEBI:30616"/>
    </ligand>
</feature>
<evidence type="ECO:0000256" key="1">
    <source>
        <dbReference type="ARBA" id="ARBA00005594"/>
    </source>
</evidence>
<dbReference type="NCBIfam" id="TIGR00233">
    <property type="entry name" value="trpS"/>
    <property type="match status" value="1"/>
</dbReference>
<dbReference type="GO" id="GO:0005829">
    <property type="term" value="C:cytosol"/>
    <property type="evidence" value="ECO:0007669"/>
    <property type="project" value="TreeGrafter"/>
</dbReference>
<evidence type="ECO:0000256" key="8">
    <source>
        <dbReference type="HAMAP-Rule" id="MF_00140"/>
    </source>
</evidence>
<keyword evidence="4 8" id="KW-0067">ATP-binding</keyword>
<comment type="similarity">
    <text evidence="1 8 9">Belongs to the class-I aminoacyl-tRNA synthetase family.</text>
</comment>
<dbReference type="EC" id="6.1.1.2" evidence="8"/>
<keyword evidence="2 8" id="KW-0436">Ligase</keyword>
<keyword evidence="8" id="KW-0963">Cytoplasm</keyword>
<dbReference type="InterPro" id="IPR024109">
    <property type="entry name" value="Trp-tRNA-ligase_bac-type"/>
</dbReference>
<feature type="binding site" evidence="8">
    <location>
        <begin position="264"/>
        <end position="268"/>
    </location>
    <ligand>
        <name>ATP</name>
        <dbReference type="ChEBI" id="CHEBI:30616"/>
    </ligand>
</feature>
<evidence type="ECO:0000256" key="5">
    <source>
        <dbReference type="ARBA" id="ARBA00022917"/>
    </source>
</evidence>
<dbReference type="NCBIfam" id="NF008922">
    <property type="entry name" value="PRK12283.1"/>
    <property type="match status" value="1"/>
</dbReference>
<dbReference type="PROSITE" id="PS00178">
    <property type="entry name" value="AA_TRNA_LIGASE_I"/>
    <property type="match status" value="1"/>
</dbReference>
<feature type="binding site" evidence="8">
    <location>
        <position position="137"/>
    </location>
    <ligand>
        <name>L-tryptophan</name>
        <dbReference type="ChEBI" id="CHEBI:57912"/>
    </ligand>
</feature>
<dbReference type="PANTHER" id="PTHR43766:SF1">
    <property type="entry name" value="TRYPTOPHAN--TRNA LIGASE, MITOCHONDRIAL"/>
    <property type="match status" value="1"/>
</dbReference>
<dbReference type="EMBL" id="CAESAQ020000009">
    <property type="protein sequence ID" value="CAB5494460.1"/>
    <property type="molecule type" value="Genomic_DNA"/>
</dbReference>
<dbReference type="PRINTS" id="PR01039">
    <property type="entry name" value="TRNASYNTHTRP"/>
</dbReference>
<comment type="function">
    <text evidence="8">Catalyzes the attachment of tryptophan to tRNA(Trp).</text>
</comment>
<dbReference type="InterPro" id="IPR001412">
    <property type="entry name" value="aa-tRNA-synth_I_CS"/>
</dbReference>
<dbReference type="InterPro" id="IPR050203">
    <property type="entry name" value="Trp-tRNA_synthetase"/>
</dbReference>
<reference evidence="10 11" key="1">
    <citation type="submission" date="2020-05" db="EMBL/GenBank/DDBJ databases">
        <authorList>
            <person name="Petersen J."/>
            <person name="Sayavedra L."/>
        </authorList>
    </citation>
    <scope>NUCLEOTIDE SEQUENCE [LARGE SCALE GENOMIC DNA]</scope>
    <source>
        <strain evidence="10">B thermophilus SOXS</strain>
    </source>
</reference>
<dbReference type="SUPFAM" id="SSF52374">
    <property type="entry name" value="Nucleotidylyl transferase"/>
    <property type="match status" value="1"/>
</dbReference>
<dbReference type="CDD" id="cd00806">
    <property type="entry name" value="TrpRS_core"/>
    <property type="match status" value="1"/>
</dbReference>
<feature type="short sequence motif" description="'KMSKS' region" evidence="8">
    <location>
        <begin position="264"/>
        <end position="268"/>
    </location>
</feature>
<dbReference type="Gene3D" id="3.40.50.620">
    <property type="entry name" value="HUPs"/>
    <property type="match status" value="1"/>
</dbReference>
<dbReference type="GO" id="GO:0006436">
    <property type="term" value="P:tryptophanyl-tRNA aminoacylation"/>
    <property type="evidence" value="ECO:0007669"/>
    <property type="project" value="UniProtKB-UniRule"/>
</dbReference>
<feature type="short sequence motif" description="'HIGH' region" evidence="8">
    <location>
        <begin position="11"/>
        <end position="19"/>
    </location>
</feature>
<protein>
    <recommendedName>
        <fullName evidence="8">Tryptophan--tRNA ligase</fullName>
        <ecNumber evidence="8">6.1.1.2</ecNumber>
    </recommendedName>
    <alternativeName>
        <fullName evidence="8">Tryptophanyl-tRNA synthetase</fullName>
        <shortName evidence="8">TrpRS</shortName>
    </alternativeName>
</protein>
<feature type="binding site" evidence="8">
    <location>
        <begin position="149"/>
        <end position="151"/>
    </location>
    <ligand>
        <name>ATP</name>
        <dbReference type="ChEBI" id="CHEBI:30616"/>
    </ligand>
</feature>
<dbReference type="GO" id="GO:0004830">
    <property type="term" value="F:tryptophan-tRNA ligase activity"/>
    <property type="evidence" value="ECO:0007669"/>
    <property type="project" value="UniProtKB-UniRule"/>
</dbReference>
<comment type="caution">
    <text evidence="10">The sequence shown here is derived from an EMBL/GenBank/DDBJ whole genome shotgun (WGS) entry which is preliminary data.</text>
</comment>
<dbReference type="InterPro" id="IPR002305">
    <property type="entry name" value="aa-tRNA-synth_Ic"/>
</dbReference>
<keyword evidence="5 8" id="KW-0648">Protein biosynthesis</keyword>
<sequence>MENRVLSGMRPTGQLHLGHYHGVLKNWLTLQNEYDSYFFVADWHAFTTHYSDKIDLESNVTEMVVDWLAAGINPNTSTIFVQSKVPEHAELHLLLSMITPLPWLERVPSYKDQQEKLRTKDLGTYGFLGYPLLQSADILIYKAGLVPVGEDQVAHIELTREVARRFNHVYGREADFEEKAEVAITKMGKKQAKSYRSLRKTYQETGDIEALNKAQALLKEQQNITLGDRERLLGYIEGIGRIILTEPESLLTKASKMPGLDGQKMSKSYGNTISLRDTKAEIETKIRRMPTDPARIKLTDAGDPKKCPVWQLHEIYSDEQTCDWVKDSCIHAKIGCVECKQPVIDSIQTELLPIQERIATYQSDPKLISQIIHEGSEKARSIAQETMAEVREVMGITY</sequence>
<dbReference type="PANTHER" id="PTHR43766">
    <property type="entry name" value="TRYPTOPHAN--TRNA LIGASE, MITOCHONDRIAL"/>
    <property type="match status" value="1"/>
</dbReference>
<dbReference type="Gene3D" id="1.10.240.10">
    <property type="entry name" value="Tyrosyl-Transfer RNA Synthetase"/>
    <property type="match status" value="1"/>
</dbReference>
<dbReference type="AlphaFoldDB" id="A0A8H8XBH1"/>
<dbReference type="GO" id="GO:0005524">
    <property type="term" value="F:ATP binding"/>
    <property type="evidence" value="ECO:0007669"/>
    <property type="project" value="UniProtKB-UniRule"/>
</dbReference>
<dbReference type="HAMAP" id="MF_00140_B">
    <property type="entry name" value="Trp_tRNA_synth_B"/>
    <property type="match status" value="1"/>
</dbReference>
<evidence type="ECO:0000256" key="3">
    <source>
        <dbReference type="ARBA" id="ARBA00022741"/>
    </source>
</evidence>
<keyword evidence="6 8" id="KW-0030">Aminoacyl-tRNA synthetase</keyword>
<evidence type="ECO:0000313" key="10">
    <source>
        <dbReference type="EMBL" id="CAB5494460.1"/>
    </source>
</evidence>
<comment type="caution">
    <text evidence="8">Lacks conserved residue(s) required for the propagation of feature annotation.</text>
</comment>
<organism evidence="10 11">
    <name type="scientific">Bathymodiolus thermophilus thioautotrophic gill symbiont</name>
    <dbReference type="NCBI Taxonomy" id="2360"/>
    <lineage>
        <taxon>Bacteria</taxon>
        <taxon>Pseudomonadati</taxon>
        <taxon>Pseudomonadota</taxon>
        <taxon>Gammaproteobacteria</taxon>
        <taxon>sulfur-oxidizing symbionts</taxon>
    </lineage>
</organism>
<evidence type="ECO:0000256" key="6">
    <source>
        <dbReference type="ARBA" id="ARBA00023146"/>
    </source>
</evidence>
<dbReference type="Pfam" id="PF00579">
    <property type="entry name" value="tRNA-synt_1b"/>
    <property type="match status" value="2"/>
</dbReference>
<dbReference type="InterPro" id="IPR014729">
    <property type="entry name" value="Rossmann-like_a/b/a_fold"/>
</dbReference>
<dbReference type="RefSeq" id="WP_139458137.1">
    <property type="nucleotide sequence ID" value="NZ_CAESAQ020000009.1"/>
</dbReference>
<feature type="binding site" evidence="8">
    <location>
        <begin position="18"/>
        <end position="19"/>
    </location>
    <ligand>
        <name>ATP</name>
        <dbReference type="ChEBI" id="CHEBI:30616"/>
    </ligand>
</feature>
<dbReference type="FunFam" id="1.10.240.10:FF:000005">
    <property type="entry name" value="Tryptophan--tRNA ligase"/>
    <property type="match status" value="1"/>
</dbReference>
<proteinExistence type="inferred from homology"/>
<comment type="subunit">
    <text evidence="8">Homodimer.</text>
</comment>